<proteinExistence type="predicted"/>
<protein>
    <submittedName>
        <fullName evidence="1">Uncharacterized protein</fullName>
    </submittedName>
</protein>
<reference evidence="1" key="1">
    <citation type="submission" date="2021-05" db="EMBL/GenBank/DDBJ databases">
        <title>Energy efficiency and biological interactions define the core microbiome of deep oligotrophic groundwater.</title>
        <authorList>
            <person name="Mehrshad M."/>
            <person name="Lopez-Fernandez M."/>
            <person name="Bell E."/>
            <person name="Bernier-Latmani R."/>
            <person name="Bertilsson S."/>
            <person name="Dopson M."/>
        </authorList>
    </citation>
    <scope>NUCLEOTIDE SEQUENCE</scope>
    <source>
        <strain evidence="1">Modern_marine.mb.64</strain>
    </source>
</reference>
<evidence type="ECO:0000313" key="1">
    <source>
        <dbReference type="EMBL" id="MBU2691897.1"/>
    </source>
</evidence>
<accession>A0A948W472</accession>
<comment type="caution">
    <text evidence="1">The sequence shown here is derived from an EMBL/GenBank/DDBJ whole genome shotgun (WGS) entry which is preliminary data.</text>
</comment>
<sequence length="77" mass="8801">MDSTDCITVYNPQSKDIQHHRNRLYTIELYLKAASCVKDARARHKFLKERQEVLRRLGYSPGNLATAAAAEPSPTRK</sequence>
<gene>
    <name evidence="1" type="ORF">KJ970_13335</name>
</gene>
<organism evidence="1 2">
    <name type="scientific">Eiseniibacteriota bacterium</name>
    <dbReference type="NCBI Taxonomy" id="2212470"/>
    <lineage>
        <taxon>Bacteria</taxon>
        <taxon>Candidatus Eiseniibacteriota</taxon>
    </lineage>
</organism>
<name>A0A948W472_UNCEI</name>
<dbReference type="AlphaFoldDB" id="A0A948W472"/>
<dbReference type="Proteomes" id="UP000777784">
    <property type="component" value="Unassembled WGS sequence"/>
</dbReference>
<dbReference type="EMBL" id="JAHJDP010000077">
    <property type="protein sequence ID" value="MBU2691897.1"/>
    <property type="molecule type" value="Genomic_DNA"/>
</dbReference>
<evidence type="ECO:0000313" key="2">
    <source>
        <dbReference type="Proteomes" id="UP000777784"/>
    </source>
</evidence>